<name>A0AAD5SN84_9FUNG</name>
<evidence type="ECO:0000313" key="3">
    <source>
        <dbReference type="Proteomes" id="UP001211907"/>
    </source>
</evidence>
<dbReference type="Proteomes" id="UP001211907">
    <property type="component" value="Unassembled WGS sequence"/>
</dbReference>
<organism evidence="2 3">
    <name type="scientific">Physocladia obscura</name>
    <dbReference type="NCBI Taxonomy" id="109957"/>
    <lineage>
        <taxon>Eukaryota</taxon>
        <taxon>Fungi</taxon>
        <taxon>Fungi incertae sedis</taxon>
        <taxon>Chytridiomycota</taxon>
        <taxon>Chytridiomycota incertae sedis</taxon>
        <taxon>Chytridiomycetes</taxon>
        <taxon>Chytridiales</taxon>
        <taxon>Chytriomycetaceae</taxon>
        <taxon>Physocladia</taxon>
    </lineage>
</organism>
<dbReference type="InterPro" id="IPR052370">
    <property type="entry name" value="Meta-cleavage_hydrolase"/>
</dbReference>
<dbReference type="PANTHER" id="PTHR43139:SF52">
    <property type="entry name" value="SI:DKEY-122A22.2"/>
    <property type="match status" value="1"/>
</dbReference>
<dbReference type="Gene3D" id="3.40.50.1820">
    <property type="entry name" value="alpha/beta hydrolase"/>
    <property type="match status" value="1"/>
</dbReference>
<feature type="domain" description="AB hydrolase-1" evidence="1">
    <location>
        <begin position="51"/>
        <end position="180"/>
    </location>
</feature>
<sequence>MFPMVDPSRSVDPFAINKRVSIYDDTYSLHLNCAGGPKPTEENKKRHFFSPTIVLETGLAMTSTVSWNQTLLIKLRNIGLFLNSEEGFGSDLRVCFYDRAGYGFSDSGPMPQTAKRNAEALYETLKAAEEIGPFILVGHSFGGNIIRIFAHAHSEQVAGIVFLDSDHEDRFERSAALWPAKSLDAYHAEFVNMATKMGAAGALASPFAAGDRLLVDEFSKMQVGHVYTAREIAATFKGKFFKAVSSEMLNYVHTNPPQIRKTVPYAPRTNLPVSVVIAISDITKYCTPKPRVPRDSKQFTNIDAENDTPASMCEPLHETNLAPSLAAAEAQAHFEGQWKLATQLSRVTRVLFVESSHYVVFDAPDAIVEAVEAVVLEARRFARGEFVSWHETTENQEDEELVEMEDDYF</sequence>
<dbReference type="AlphaFoldDB" id="A0AAD5SN84"/>
<dbReference type="SUPFAM" id="SSF53474">
    <property type="entry name" value="alpha/beta-Hydrolases"/>
    <property type="match status" value="1"/>
</dbReference>
<comment type="caution">
    <text evidence="2">The sequence shown here is derived from an EMBL/GenBank/DDBJ whole genome shotgun (WGS) entry which is preliminary data.</text>
</comment>
<dbReference type="EMBL" id="JADGJH010004144">
    <property type="protein sequence ID" value="KAJ3087040.1"/>
    <property type="molecule type" value="Genomic_DNA"/>
</dbReference>
<proteinExistence type="predicted"/>
<evidence type="ECO:0000259" key="1">
    <source>
        <dbReference type="Pfam" id="PF00561"/>
    </source>
</evidence>
<gene>
    <name evidence="2" type="ORF">HK100_008496</name>
</gene>
<evidence type="ECO:0000313" key="2">
    <source>
        <dbReference type="EMBL" id="KAJ3087040.1"/>
    </source>
</evidence>
<dbReference type="InterPro" id="IPR000073">
    <property type="entry name" value="AB_hydrolase_1"/>
</dbReference>
<dbReference type="InterPro" id="IPR029058">
    <property type="entry name" value="AB_hydrolase_fold"/>
</dbReference>
<dbReference type="GO" id="GO:0005783">
    <property type="term" value="C:endoplasmic reticulum"/>
    <property type="evidence" value="ECO:0007669"/>
    <property type="project" value="TreeGrafter"/>
</dbReference>
<keyword evidence="3" id="KW-1185">Reference proteome</keyword>
<accession>A0AAD5SN84</accession>
<dbReference type="PRINTS" id="PR00111">
    <property type="entry name" value="ABHYDROLASE"/>
</dbReference>
<dbReference type="Pfam" id="PF00561">
    <property type="entry name" value="Abhydrolase_1"/>
    <property type="match status" value="1"/>
</dbReference>
<protein>
    <recommendedName>
        <fullName evidence="1">AB hydrolase-1 domain-containing protein</fullName>
    </recommendedName>
</protein>
<reference evidence="2" key="1">
    <citation type="submission" date="2020-05" db="EMBL/GenBank/DDBJ databases">
        <title>Phylogenomic resolution of chytrid fungi.</title>
        <authorList>
            <person name="Stajich J.E."/>
            <person name="Amses K."/>
            <person name="Simmons R."/>
            <person name="Seto K."/>
            <person name="Myers J."/>
            <person name="Bonds A."/>
            <person name="Quandt C.A."/>
            <person name="Barry K."/>
            <person name="Liu P."/>
            <person name="Grigoriev I."/>
            <person name="Longcore J.E."/>
            <person name="James T.Y."/>
        </authorList>
    </citation>
    <scope>NUCLEOTIDE SEQUENCE</scope>
    <source>
        <strain evidence="2">JEL0513</strain>
    </source>
</reference>
<dbReference type="PANTHER" id="PTHR43139">
    <property type="entry name" value="SI:DKEY-122A22.2"/>
    <property type="match status" value="1"/>
</dbReference>